<dbReference type="GO" id="GO:0005788">
    <property type="term" value="C:endoplasmic reticulum lumen"/>
    <property type="evidence" value="ECO:0007669"/>
    <property type="project" value="UniProtKB-SubCell"/>
</dbReference>
<dbReference type="InParanoid" id="H2ZM63"/>
<dbReference type="eggNOG" id="KOG0191">
    <property type="taxonomic scope" value="Eukaryota"/>
</dbReference>
<dbReference type="GO" id="GO:0003756">
    <property type="term" value="F:protein disulfide isomerase activity"/>
    <property type="evidence" value="ECO:0007669"/>
    <property type="project" value="UniProtKB-EC"/>
</dbReference>
<dbReference type="STRING" id="51511.ENSCSAVP00000018679"/>
<dbReference type="Proteomes" id="UP000007875">
    <property type="component" value="Unassembled WGS sequence"/>
</dbReference>
<dbReference type="EC" id="5.3.4.1" evidence="4"/>
<evidence type="ECO:0000256" key="2">
    <source>
        <dbReference type="ARBA" id="ARBA00004319"/>
    </source>
</evidence>
<feature type="chain" id="PRO_5003579357" description="Protein disulfide-isomerase A6" evidence="15">
    <location>
        <begin position="19"/>
        <end position="146"/>
    </location>
</feature>
<evidence type="ECO:0000256" key="4">
    <source>
        <dbReference type="ARBA" id="ARBA00012723"/>
    </source>
</evidence>
<feature type="domain" description="Thioredoxin" evidence="16">
    <location>
        <begin position="18"/>
        <end position="132"/>
    </location>
</feature>
<evidence type="ECO:0000256" key="10">
    <source>
        <dbReference type="ARBA" id="ARBA00023284"/>
    </source>
</evidence>
<keyword evidence="9" id="KW-0413">Isomerase</keyword>
<organism evidence="17 18">
    <name type="scientific">Ciona savignyi</name>
    <name type="common">Pacific transparent sea squirt</name>
    <dbReference type="NCBI Taxonomy" id="51511"/>
    <lineage>
        <taxon>Eukaryota</taxon>
        <taxon>Metazoa</taxon>
        <taxon>Chordata</taxon>
        <taxon>Tunicata</taxon>
        <taxon>Ascidiacea</taxon>
        <taxon>Phlebobranchia</taxon>
        <taxon>Cionidae</taxon>
        <taxon>Ciona</taxon>
    </lineage>
</organism>
<name>H2ZM63_CIOSA</name>
<keyword evidence="6" id="KW-0677">Repeat</keyword>
<dbReference type="PRINTS" id="PR00421">
    <property type="entry name" value="THIOREDOXIN"/>
</dbReference>
<dbReference type="Gene3D" id="3.40.30.10">
    <property type="entry name" value="Glutaredoxin"/>
    <property type="match status" value="1"/>
</dbReference>
<evidence type="ECO:0000256" key="12">
    <source>
        <dbReference type="ARBA" id="ARBA00045396"/>
    </source>
</evidence>
<dbReference type="PANTHER" id="PTHR45815">
    <property type="entry name" value="PROTEIN DISULFIDE-ISOMERASE A6"/>
    <property type="match status" value="1"/>
</dbReference>
<dbReference type="PROSITE" id="PS51257">
    <property type="entry name" value="PROKAR_LIPOPROTEIN"/>
    <property type="match status" value="1"/>
</dbReference>
<dbReference type="InterPro" id="IPR013766">
    <property type="entry name" value="Thioredoxin_domain"/>
</dbReference>
<keyword evidence="7" id="KW-0256">Endoplasmic reticulum</keyword>
<keyword evidence="8" id="KW-1015">Disulfide bond</keyword>
<evidence type="ECO:0000256" key="14">
    <source>
        <dbReference type="RuleBase" id="RU004208"/>
    </source>
</evidence>
<dbReference type="InterPro" id="IPR005788">
    <property type="entry name" value="PDI_thioredoxin-like_dom"/>
</dbReference>
<evidence type="ECO:0000256" key="7">
    <source>
        <dbReference type="ARBA" id="ARBA00022824"/>
    </source>
</evidence>
<dbReference type="OMA" id="KVDCTHE"/>
<evidence type="ECO:0000256" key="11">
    <source>
        <dbReference type="ARBA" id="ARBA00024139"/>
    </source>
</evidence>
<sequence>MKCFVSVLLLIGVSCSHGFYSNDEYVVELTPSNFESEVINSKELWMIEFYAPWCGHCQSLTPEWKKAAEELAGIANIGAVNADMHKSLGSKYGVQGFPTIKIFGFDKSNPEPYNGGRTSDAITDAAMKAVKQMVQDRKSGKKSVSV</sequence>
<dbReference type="Pfam" id="PF00085">
    <property type="entry name" value="Thioredoxin"/>
    <property type="match status" value="1"/>
</dbReference>
<dbReference type="PROSITE" id="PS51352">
    <property type="entry name" value="THIOREDOXIN_2"/>
    <property type="match status" value="1"/>
</dbReference>
<evidence type="ECO:0000256" key="6">
    <source>
        <dbReference type="ARBA" id="ARBA00022737"/>
    </source>
</evidence>
<dbReference type="HOGENOM" id="CLU_113034_0_0_1"/>
<evidence type="ECO:0000256" key="1">
    <source>
        <dbReference type="ARBA" id="ARBA00001182"/>
    </source>
</evidence>
<keyword evidence="5 15" id="KW-0732">Signal</keyword>
<evidence type="ECO:0000256" key="15">
    <source>
        <dbReference type="SAM" id="SignalP"/>
    </source>
</evidence>
<reference evidence="17" key="2">
    <citation type="submission" date="2025-08" db="UniProtKB">
        <authorList>
            <consortium name="Ensembl"/>
        </authorList>
    </citation>
    <scope>IDENTIFICATION</scope>
</reference>
<keyword evidence="18" id="KW-1185">Reference proteome</keyword>
<dbReference type="GeneTree" id="ENSGT00940000155646"/>
<evidence type="ECO:0000256" key="9">
    <source>
        <dbReference type="ARBA" id="ARBA00023235"/>
    </source>
</evidence>
<comment type="subunit">
    <text evidence="13">Part of a large chaperone multiprotein complex comprising DNAJB11, HSP90B1, HSPA5, HYOU, PDIA2, PDIA4, PDIA6, PPIB, SDF2L1, UGGT1 and very small amounts of ERP29, but not, or at very low levels, CALR nor CANX. Interacts with MICA on the surface of tumor cells, leading to MICA disulfide bond reduction which is required for its release from tumor cells. Interacts with ITGB3 following platelet stimulation. Interacts with ERN1; the interaction is direct. Interacts with EIF2AK3.</text>
</comment>
<comment type="similarity">
    <text evidence="3 14">Belongs to the protein disulfide isomerase family.</text>
</comment>
<reference evidence="17" key="3">
    <citation type="submission" date="2025-09" db="UniProtKB">
        <authorList>
            <consortium name="Ensembl"/>
        </authorList>
    </citation>
    <scope>IDENTIFICATION</scope>
</reference>
<dbReference type="AlphaFoldDB" id="H2ZM63"/>
<dbReference type="InterPro" id="IPR036249">
    <property type="entry name" value="Thioredoxin-like_sf"/>
</dbReference>
<dbReference type="GO" id="GO:0034976">
    <property type="term" value="P:response to endoplasmic reticulum stress"/>
    <property type="evidence" value="ECO:0007669"/>
    <property type="project" value="TreeGrafter"/>
</dbReference>
<comment type="catalytic activity">
    <reaction evidence="1">
        <text>Catalyzes the rearrangement of -S-S- bonds in proteins.</text>
        <dbReference type="EC" id="5.3.4.1"/>
    </reaction>
</comment>
<feature type="signal peptide" evidence="15">
    <location>
        <begin position="1"/>
        <end position="18"/>
    </location>
</feature>
<evidence type="ECO:0000259" key="16">
    <source>
        <dbReference type="PROSITE" id="PS51352"/>
    </source>
</evidence>
<evidence type="ECO:0000313" key="18">
    <source>
        <dbReference type="Proteomes" id="UP000007875"/>
    </source>
</evidence>
<evidence type="ECO:0000256" key="3">
    <source>
        <dbReference type="ARBA" id="ARBA00006347"/>
    </source>
</evidence>
<protein>
    <recommendedName>
        <fullName evidence="11">Protein disulfide-isomerase A6</fullName>
        <ecNumber evidence="4">5.3.4.1</ecNumber>
    </recommendedName>
</protein>
<dbReference type="CDD" id="cd03001">
    <property type="entry name" value="PDI_a_P5"/>
    <property type="match status" value="1"/>
</dbReference>
<reference evidence="18" key="1">
    <citation type="submission" date="2003-08" db="EMBL/GenBank/DDBJ databases">
        <authorList>
            <person name="Birren B."/>
            <person name="Nusbaum C."/>
            <person name="Abebe A."/>
            <person name="Abouelleil A."/>
            <person name="Adekoya E."/>
            <person name="Ait-zahra M."/>
            <person name="Allen N."/>
            <person name="Allen T."/>
            <person name="An P."/>
            <person name="Anderson M."/>
            <person name="Anderson S."/>
            <person name="Arachchi H."/>
            <person name="Armbruster J."/>
            <person name="Bachantsang P."/>
            <person name="Baldwin J."/>
            <person name="Barry A."/>
            <person name="Bayul T."/>
            <person name="Blitshsteyn B."/>
            <person name="Bloom T."/>
            <person name="Blye J."/>
            <person name="Boguslavskiy L."/>
            <person name="Borowsky M."/>
            <person name="Boukhgalter B."/>
            <person name="Brunache A."/>
            <person name="Butler J."/>
            <person name="Calixte N."/>
            <person name="Calvo S."/>
            <person name="Camarata J."/>
            <person name="Campo K."/>
            <person name="Chang J."/>
            <person name="Cheshatsang Y."/>
            <person name="Citroen M."/>
            <person name="Collymore A."/>
            <person name="Considine T."/>
            <person name="Cook A."/>
            <person name="Cooke P."/>
            <person name="Corum B."/>
            <person name="Cuomo C."/>
            <person name="David R."/>
            <person name="Dawoe T."/>
            <person name="Degray S."/>
            <person name="Dodge S."/>
            <person name="Dooley K."/>
            <person name="Dorje P."/>
            <person name="Dorjee K."/>
            <person name="Dorris L."/>
            <person name="Duffey N."/>
            <person name="Dupes A."/>
            <person name="Elkins T."/>
            <person name="Engels R."/>
            <person name="Erickson J."/>
            <person name="Farina A."/>
            <person name="Faro S."/>
            <person name="Ferreira P."/>
            <person name="Fischer H."/>
            <person name="Fitzgerald M."/>
            <person name="Foley K."/>
            <person name="Gage D."/>
            <person name="Galagan J."/>
            <person name="Gearin G."/>
            <person name="Gnerre S."/>
            <person name="Gnirke A."/>
            <person name="Goyette A."/>
            <person name="Graham J."/>
            <person name="Grandbois E."/>
            <person name="Gyaltsen K."/>
            <person name="Hafez N."/>
            <person name="Hagopian D."/>
            <person name="Hagos B."/>
            <person name="Hall J."/>
            <person name="Hatcher B."/>
            <person name="Heller A."/>
            <person name="Higgins H."/>
            <person name="Honan T."/>
            <person name="Horn A."/>
            <person name="Houde N."/>
            <person name="Hughes L."/>
            <person name="Hulme W."/>
            <person name="Husby E."/>
            <person name="Iliev I."/>
            <person name="Jaffe D."/>
            <person name="Jones C."/>
            <person name="Kamal M."/>
            <person name="Kamat A."/>
            <person name="Kamvysselis M."/>
            <person name="Karlsson E."/>
            <person name="Kells C."/>
            <person name="Kieu A."/>
            <person name="Kisner P."/>
            <person name="Kodira C."/>
            <person name="Kulbokas E."/>
            <person name="Labutti K."/>
            <person name="Lama D."/>
            <person name="Landers T."/>
            <person name="Leger J."/>
            <person name="Levine S."/>
            <person name="Lewis D."/>
            <person name="Lewis T."/>
            <person name="Lindblad-toh K."/>
            <person name="Liu X."/>
            <person name="Lokyitsang T."/>
            <person name="Lokyitsang Y."/>
            <person name="Lucien O."/>
            <person name="Lui A."/>
            <person name="Ma L.J."/>
            <person name="Mabbitt R."/>
            <person name="Macdonald J."/>
            <person name="Maclean C."/>
            <person name="Major J."/>
            <person name="Manning J."/>
            <person name="Marabella R."/>
            <person name="Maru K."/>
            <person name="Matthews C."/>
            <person name="Mauceli E."/>
            <person name="Mccarthy M."/>
            <person name="Mcdonough S."/>
            <person name="Mcghee T."/>
            <person name="Meldrim J."/>
            <person name="Meneus L."/>
            <person name="Mesirov J."/>
            <person name="Mihalev A."/>
            <person name="Mihova T."/>
            <person name="Mikkelsen T."/>
            <person name="Mlenga V."/>
            <person name="Moru K."/>
            <person name="Mozes J."/>
            <person name="Mulrain L."/>
            <person name="Munson G."/>
            <person name="Naylor J."/>
            <person name="Newes C."/>
            <person name="Nguyen C."/>
            <person name="Nguyen N."/>
            <person name="Nguyen T."/>
            <person name="Nicol R."/>
            <person name="Nielsen C."/>
            <person name="Nizzari M."/>
            <person name="Norbu C."/>
            <person name="Norbu N."/>
            <person name="O'donnell P."/>
            <person name="Okoawo O."/>
            <person name="O'leary S."/>
            <person name="Omotosho B."/>
            <person name="O'neill K."/>
            <person name="Osman S."/>
            <person name="Parker S."/>
            <person name="Perrin D."/>
            <person name="Phunkhang P."/>
            <person name="Piqani B."/>
            <person name="Purcell S."/>
            <person name="Rachupka T."/>
            <person name="Ramasamy U."/>
            <person name="Rameau R."/>
            <person name="Ray V."/>
            <person name="Raymond C."/>
            <person name="Retta R."/>
            <person name="Richardson S."/>
            <person name="Rise C."/>
            <person name="Rodriguez J."/>
            <person name="Rogers J."/>
            <person name="Rogov P."/>
            <person name="Rutman M."/>
            <person name="Schupbach R."/>
            <person name="Seaman C."/>
            <person name="Settipalli S."/>
            <person name="Sharpe T."/>
            <person name="Sheridan J."/>
            <person name="Sherpa N."/>
            <person name="Shi J."/>
            <person name="Smirnov S."/>
            <person name="Smith C."/>
            <person name="Sougnez C."/>
            <person name="Spencer B."/>
            <person name="Stalker J."/>
            <person name="Stange-thomann N."/>
            <person name="Stavropoulos S."/>
            <person name="Stetson K."/>
            <person name="Stone C."/>
            <person name="Stone S."/>
            <person name="Stubbs M."/>
            <person name="Talamas J."/>
            <person name="Tchuinga P."/>
            <person name="Tenzing P."/>
            <person name="Tesfaye S."/>
            <person name="Theodore J."/>
            <person name="Thoulutsang Y."/>
            <person name="Topham K."/>
            <person name="Towey S."/>
            <person name="Tsamla T."/>
            <person name="Tsomo N."/>
            <person name="Vallee D."/>
            <person name="Vassiliev H."/>
            <person name="Venkataraman V."/>
            <person name="Vinson J."/>
            <person name="Vo A."/>
            <person name="Wade C."/>
            <person name="Wang S."/>
            <person name="Wangchuk T."/>
            <person name="Wangdi T."/>
            <person name="Whittaker C."/>
            <person name="Wilkinson J."/>
            <person name="Wu Y."/>
            <person name="Wyman D."/>
            <person name="Yadav S."/>
            <person name="Yang S."/>
            <person name="Yang X."/>
            <person name="Yeager S."/>
            <person name="Yee E."/>
            <person name="Young G."/>
            <person name="Zainoun J."/>
            <person name="Zembeck L."/>
            <person name="Zimmer A."/>
            <person name="Zody M."/>
            <person name="Lander E."/>
        </authorList>
    </citation>
    <scope>NUCLEOTIDE SEQUENCE [LARGE SCALE GENOMIC DNA]</scope>
</reference>
<evidence type="ECO:0000256" key="13">
    <source>
        <dbReference type="ARBA" id="ARBA00047074"/>
    </source>
</evidence>
<evidence type="ECO:0000256" key="8">
    <source>
        <dbReference type="ARBA" id="ARBA00023157"/>
    </source>
</evidence>
<dbReference type="NCBIfam" id="TIGR01126">
    <property type="entry name" value="pdi_dom"/>
    <property type="match status" value="1"/>
</dbReference>
<dbReference type="InterPro" id="IPR017937">
    <property type="entry name" value="Thioredoxin_CS"/>
</dbReference>
<keyword evidence="10" id="KW-0676">Redox-active center</keyword>
<evidence type="ECO:0000256" key="5">
    <source>
        <dbReference type="ARBA" id="ARBA00022729"/>
    </source>
</evidence>
<comment type="subcellular location">
    <subcellularLocation>
        <location evidence="2">Endoplasmic reticulum lumen</location>
    </subcellularLocation>
</comment>
<dbReference type="PANTHER" id="PTHR45815:SF3">
    <property type="entry name" value="PROTEIN DISULFIDE-ISOMERASE A6"/>
    <property type="match status" value="1"/>
</dbReference>
<evidence type="ECO:0000313" key="17">
    <source>
        <dbReference type="Ensembl" id="ENSCSAVP00000018679.1"/>
    </source>
</evidence>
<dbReference type="SUPFAM" id="SSF52833">
    <property type="entry name" value="Thioredoxin-like"/>
    <property type="match status" value="1"/>
</dbReference>
<dbReference type="FunFam" id="3.40.30.10:FF:000050">
    <property type="entry name" value="protein disulfide-isomerase A6 isoform X1"/>
    <property type="match status" value="1"/>
</dbReference>
<dbReference type="Ensembl" id="ENSCSAVT00000018884.1">
    <property type="protein sequence ID" value="ENSCSAVP00000018679.1"/>
    <property type="gene ID" value="ENSCSAVG00000010977.1"/>
</dbReference>
<proteinExistence type="inferred from homology"/>
<comment type="function">
    <text evidence="12">May function as a chaperone that inhibits aggregation of misfolded proteins. Negatively regulates the unfolded protein response (UPR) through binding to UPR sensors such as ERN1, which in turn inactivates ERN1 signaling. May also regulate the UPR via the EIF2AK3 UPR sensor. Plays a role in platelet aggregation and activation by agonists such as convulxin, collagen and thrombin.</text>
</comment>
<dbReference type="GO" id="GO:0015035">
    <property type="term" value="F:protein-disulfide reductase activity"/>
    <property type="evidence" value="ECO:0007669"/>
    <property type="project" value="TreeGrafter"/>
</dbReference>
<accession>H2ZM63</accession>
<dbReference type="PROSITE" id="PS00194">
    <property type="entry name" value="THIOREDOXIN_1"/>
    <property type="match status" value="1"/>
</dbReference>